<evidence type="ECO:0000313" key="3">
    <source>
        <dbReference type="EMBL" id="MFC6712459.1"/>
    </source>
</evidence>
<keyword evidence="1" id="KW-0732">Signal</keyword>
<organism evidence="3 4">
    <name type="scientific">Branchiibius cervicis</name>
    <dbReference type="NCBI Taxonomy" id="908252"/>
    <lineage>
        <taxon>Bacteria</taxon>
        <taxon>Bacillati</taxon>
        <taxon>Actinomycetota</taxon>
        <taxon>Actinomycetes</taxon>
        <taxon>Micrococcales</taxon>
        <taxon>Dermacoccaceae</taxon>
        <taxon>Branchiibius</taxon>
    </lineage>
</organism>
<dbReference type="EMBL" id="JBHSWJ010000002">
    <property type="protein sequence ID" value="MFC6712459.1"/>
    <property type="molecule type" value="Genomic_DNA"/>
</dbReference>
<feature type="domain" description="Excalibur calcium-binding" evidence="2">
    <location>
        <begin position="36"/>
        <end position="93"/>
    </location>
</feature>
<reference evidence="4" key="1">
    <citation type="journal article" date="2019" name="Int. J. Syst. Evol. Microbiol.">
        <title>The Global Catalogue of Microorganisms (GCM) 10K type strain sequencing project: providing services to taxonomists for standard genome sequencing and annotation.</title>
        <authorList>
            <consortium name="The Broad Institute Genomics Platform"/>
            <consortium name="The Broad Institute Genome Sequencing Center for Infectious Disease"/>
            <person name="Wu L."/>
            <person name="Ma J."/>
        </authorList>
    </citation>
    <scope>NUCLEOTIDE SEQUENCE [LARGE SCALE GENOMIC DNA]</scope>
    <source>
        <strain evidence="4">NBRC 106593</strain>
    </source>
</reference>
<dbReference type="Proteomes" id="UP001596356">
    <property type="component" value="Unassembled WGS sequence"/>
</dbReference>
<dbReference type="RefSeq" id="WP_377819927.1">
    <property type="nucleotide sequence ID" value="NZ_JBHSWJ010000002.1"/>
</dbReference>
<evidence type="ECO:0000256" key="1">
    <source>
        <dbReference type="SAM" id="SignalP"/>
    </source>
</evidence>
<dbReference type="Pfam" id="PF05901">
    <property type="entry name" value="Excalibur"/>
    <property type="match status" value="1"/>
</dbReference>
<evidence type="ECO:0000313" key="4">
    <source>
        <dbReference type="Proteomes" id="UP001596356"/>
    </source>
</evidence>
<proteinExistence type="predicted"/>
<dbReference type="SMART" id="SM00894">
    <property type="entry name" value="Excalibur"/>
    <property type="match status" value="1"/>
</dbReference>
<accession>A0ABW2AP49</accession>
<protein>
    <submittedName>
        <fullName evidence="3">Excalibur calcium-binding domain-containing protein</fullName>
    </submittedName>
</protein>
<feature type="signal peptide" evidence="1">
    <location>
        <begin position="1"/>
        <end position="28"/>
    </location>
</feature>
<evidence type="ECO:0000259" key="2">
    <source>
        <dbReference type="SMART" id="SM00894"/>
    </source>
</evidence>
<sequence>MFTSRRIVAATVTAGFLVSLSAALPAEAKAPAKPPVFANCSKLNQKFPHGVGKTGAKDHVSGKSKPVKNFTVNNAIYNANKKLDRDKDGIACEKR</sequence>
<name>A0ABW2AP49_9MICO</name>
<keyword evidence="4" id="KW-1185">Reference proteome</keyword>
<dbReference type="InterPro" id="IPR008613">
    <property type="entry name" value="Excalibur_Ca-bd_domain"/>
</dbReference>
<gene>
    <name evidence="3" type="ORF">ACFQBT_00745</name>
</gene>
<comment type="caution">
    <text evidence="3">The sequence shown here is derived from an EMBL/GenBank/DDBJ whole genome shotgun (WGS) entry which is preliminary data.</text>
</comment>
<feature type="chain" id="PRO_5047107955" evidence="1">
    <location>
        <begin position="29"/>
        <end position="95"/>
    </location>
</feature>